<name>A0A4V1QTW4_9ACTN</name>
<dbReference type="OrthoDB" id="3174959at2"/>
<proteinExistence type="predicted"/>
<evidence type="ECO:0008006" key="3">
    <source>
        <dbReference type="Google" id="ProtNLM"/>
    </source>
</evidence>
<reference evidence="1 2" key="1">
    <citation type="submission" date="2019-01" db="EMBL/GenBank/DDBJ databases">
        <title>Senegalimassilia sp. nov. KGMB04484 isolated human feces.</title>
        <authorList>
            <person name="Han K.-I."/>
            <person name="Kim J.-S."/>
            <person name="Lee K.C."/>
            <person name="Suh M.K."/>
            <person name="Eom M.K."/>
            <person name="Lee J.H."/>
            <person name="Park S.-H."/>
            <person name="Kang S.W."/>
            <person name="Park J.-E."/>
            <person name="Oh B.S."/>
            <person name="Yu S.Y."/>
            <person name="Choi S.-H."/>
            <person name="Lee D.H."/>
            <person name="Yoon H."/>
            <person name="Kim B.-Y."/>
            <person name="Lee J.H."/>
            <person name="Lee J.-S."/>
        </authorList>
    </citation>
    <scope>NUCLEOTIDE SEQUENCE [LARGE SCALE GENOMIC DNA]</scope>
    <source>
        <strain evidence="1 2">KGMB04484</strain>
    </source>
</reference>
<dbReference type="Proteomes" id="UP000293345">
    <property type="component" value="Unassembled WGS sequence"/>
</dbReference>
<dbReference type="RefSeq" id="WP_129423688.1">
    <property type="nucleotide sequence ID" value="NZ_SDPW01000001.1"/>
</dbReference>
<keyword evidence="2" id="KW-1185">Reference proteome</keyword>
<accession>A0A4V1QTW4</accession>
<evidence type="ECO:0000313" key="2">
    <source>
        <dbReference type="Proteomes" id="UP000293345"/>
    </source>
</evidence>
<dbReference type="NCBIfam" id="NF041551">
    <property type="entry name" value="YlcI_YnfO_N"/>
    <property type="match status" value="1"/>
</dbReference>
<sequence length="69" mass="7646">MPGYKDLITENPSETAIRSYLVQGDQVSVTLRIPNALRDAAKEEAALRGMSFSAFVRTCMIEELAKKGR</sequence>
<organism evidence="1 2">
    <name type="scientific">Senegalimassilia faecalis</name>
    <dbReference type="NCBI Taxonomy" id="2509433"/>
    <lineage>
        <taxon>Bacteria</taxon>
        <taxon>Bacillati</taxon>
        <taxon>Actinomycetota</taxon>
        <taxon>Coriobacteriia</taxon>
        <taxon>Coriobacteriales</taxon>
        <taxon>Coriobacteriaceae</taxon>
        <taxon>Senegalimassilia</taxon>
    </lineage>
</organism>
<dbReference type="SUPFAM" id="SSF47598">
    <property type="entry name" value="Ribbon-helix-helix"/>
    <property type="match status" value="1"/>
</dbReference>
<evidence type="ECO:0000313" key="1">
    <source>
        <dbReference type="EMBL" id="RXZ53877.1"/>
    </source>
</evidence>
<gene>
    <name evidence="1" type="ORF">ET524_04805</name>
</gene>
<dbReference type="GO" id="GO:0006355">
    <property type="term" value="P:regulation of DNA-templated transcription"/>
    <property type="evidence" value="ECO:0007669"/>
    <property type="project" value="InterPro"/>
</dbReference>
<dbReference type="InterPro" id="IPR010985">
    <property type="entry name" value="Ribbon_hlx_hlx"/>
</dbReference>
<dbReference type="AlphaFoldDB" id="A0A4V1QTW4"/>
<protein>
    <recommendedName>
        <fullName evidence="3">CopG family transcriptional regulator</fullName>
    </recommendedName>
</protein>
<dbReference type="EMBL" id="SDPW01000001">
    <property type="protein sequence ID" value="RXZ53877.1"/>
    <property type="molecule type" value="Genomic_DNA"/>
</dbReference>
<comment type="caution">
    <text evidence="1">The sequence shown here is derived from an EMBL/GenBank/DDBJ whole genome shotgun (WGS) entry which is preliminary data.</text>
</comment>